<evidence type="ECO:0000313" key="2">
    <source>
        <dbReference type="Proteomes" id="UP001243009"/>
    </source>
</evidence>
<evidence type="ECO:0008006" key="3">
    <source>
        <dbReference type="Google" id="ProtNLM"/>
    </source>
</evidence>
<dbReference type="Proteomes" id="UP001243009">
    <property type="component" value="Unassembled WGS sequence"/>
</dbReference>
<comment type="caution">
    <text evidence="1">The sequence shown here is derived from an EMBL/GenBank/DDBJ whole genome shotgun (WGS) entry which is preliminary data.</text>
</comment>
<accession>A0ABT9EBZ3</accession>
<dbReference type="RefSeq" id="WP_305108523.1">
    <property type="nucleotide sequence ID" value="NZ_JAUTWS010000110.1"/>
</dbReference>
<evidence type="ECO:0000313" key="1">
    <source>
        <dbReference type="EMBL" id="MDO9713667.1"/>
    </source>
</evidence>
<proteinExistence type="predicted"/>
<dbReference type="InterPro" id="IPR015943">
    <property type="entry name" value="WD40/YVTN_repeat-like_dom_sf"/>
</dbReference>
<dbReference type="InterPro" id="IPR011048">
    <property type="entry name" value="Haem_d1_sf"/>
</dbReference>
<name>A0ABT9EBZ3_9PROT</name>
<keyword evidence="2" id="KW-1185">Reference proteome</keyword>
<protein>
    <recommendedName>
        <fullName evidence="3">YncE family protein</fullName>
    </recommendedName>
</protein>
<dbReference type="InterPro" id="IPR051200">
    <property type="entry name" value="Host-pathogen_enzymatic-act"/>
</dbReference>
<organism evidence="1 2">
    <name type="scientific">Paracraurococcus lichenis</name>
    <dbReference type="NCBI Taxonomy" id="3064888"/>
    <lineage>
        <taxon>Bacteria</taxon>
        <taxon>Pseudomonadati</taxon>
        <taxon>Pseudomonadota</taxon>
        <taxon>Alphaproteobacteria</taxon>
        <taxon>Acetobacterales</taxon>
        <taxon>Roseomonadaceae</taxon>
        <taxon>Paracraurococcus</taxon>
    </lineage>
</organism>
<dbReference type="PANTHER" id="PTHR47197">
    <property type="entry name" value="PROTEIN NIRF"/>
    <property type="match status" value="1"/>
</dbReference>
<dbReference type="SUPFAM" id="SSF51004">
    <property type="entry name" value="C-terminal (heme d1) domain of cytochrome cd1-nitrite reductase"/>
    <property type="match status" value="1"/>
</dbReference>
<dbReference type="EMBL" id="JAUTWS010000110">
    <property type="protein sequence ID" value="MDO9713667.1"/>
    <property type="molecule type" value="Genomic_DNA"/>
</dbReference>
<dbReference type="PANTHER" id="PTHR47197:SF3">
    <property type="entry name" value="DIHYDRO-HEME D1 DEHYDROGENASE"/>
    <property type="match status" value="1"/>
</dbReference>
<sequence length="359" mass="36662">MGSTGDGSRPGRRAACGLLLAAGAAARAGAQSAPRPLEVEARIPLGDVAGRIDHLAADVARRRVFVAELGNDTVGVVDLATGRVTQRLRGLHEPQGIAWLPEAELLLVANGGDGTVHRYAGADLRPLGAIPLGRDADNLRLDPAGGGLVWVGHGGGPVFGLLPGAAALTALASASGQPSGASIPLPAHPEGFQLEANGPRAFVNLPRAGGSVAVLDRIARRQIGSWSVPGLGSNYPMALDEAGGRLFVGYRDPAALAVLDLDGGGLLGRLPLGGDTDDLFHDARRRRLYAICGEGTVDVFEDPSASGAAARLPRLLARAPTVAGARTGLFVPALDRLCVAVRAAQGAAAALWVFRPEPT</sequence>
<reference evidence="1 2" key="1">
    <citation type="submission" date="2023-08" db="EMBL/GenBank/DDBJ databases">
        <title>The draft genome sequence of Paracraurococcus sp. LOR1-02.</title>
        <authorList>
            <person name="Kingkaew E."/>
            <person name="Tanasupawat S."/>
        </authorList>
    </citation>
    <scope>NUCLEOTIDE SEQUENCE [LARGE SCALE GENOMIC DNA]</scope>
    <source>
        <strain evidence="1 2">LOR1-02</strain>
    </source>
</reference>
<gene>
    <name evidence="1" type="ORF">Q7A36_35470</name>
</gene>
<dbReference type="Gene3D" id="2.130.10.10">
    <property type="entry name" value="YVTN repeat-like/Quinoprotein amine dehydrogenase"/>
    <property type="match status" value="2"/>
</dbReference>